<gene>
    <name evidence="1" type="ORF">DN752_04035</name>
</gene>
<evidence type="ECO:0000313" key="2">
    <source>
        <dbReference type="Proteomes" id="UP000248688"/>
    </source>
</evidence>
<organism evidence="1 2">
    <name type="scientific">Echinicola strongylocentroti</name>
    <dbReference type="NCBI Taxonomy" id="1795355"/>
    <lineage>
        <taxon>Bacteria</taxon>
        <taxon>Pseudomonadati</taxon>
        <taxon>Bacteroidota</taxon>
        <taxon>Cytophagia</taxon>
        <taxon>Cytophagales</taxon>
        <taxon>Cyclobacteriaceae</taxon>
        <taxon>Echinicola</taxon>
    </lineage>
</organism>
<reference evidence="1 2" key="1">
    <citation type="submission" date="2018-06" db="EMBL/GenBank/DDBJ databases">
        <title>Echinicola strongylocentroti sp. nov., isolated from a sea urchin Strongylocentrotus intermedius.</title>
        <authorList>
            <person name="Bae S.S."/>
        </authorList>
    </citation>
    <scope>NUCLEOTIDE SEQUENCE [LARGE SCALE GENOMIC DNA]</scope>
    <source>
        <strain evidence="1 2">MEBiC08714</strain>
    </source>
</reference>
<dbReference type="Proteomes" id="UP000248688">
    <property type="component" value="Chromosome"/>
</dbReference>
<keyword evidence="2" id="KW-1185">Reference proteome</keyword>
<dbReference type="EMBL" id="CP030041">
    <property type="protein sequence ID" value="AWW29378.1"/>
    <property type="molecule type" value="Genomic_DNA"/>
</dbReference>
<dbReference type="OrthoDB" id="958864at2"/>
<dbReference type="KEGG" id="est:DN752_04035"/>
<name>A0A2Z4IFW3_9BACT</name>
<protein>
    <submittedName>
        <fullName evidence="1">Uncharacterized protein</fullName>
    </submittedName>
</protein>
<dbReference type="AlphaFoldDB" id="A0A2Z4IFW3"/>
<proteinExistence type="predicted"/>
<accession>A0A2Z4IFW3</accession>
<sequence length="182" mass="20646">MVHAQTRQYYSSDKLALVSPTDKSKGIKLGEDISKAIQAFGQPTSVEDYPFETLGMMGKLYDFNGNKLYVTEGKLHSYHIFNSSILVGKINGTTFKVGDTIKSTRREIKNGPPGGPYHITYKDTYTFLDFPIVKEDGYSRNQHHYYYGVVFVLHNGIKYEASAHLYFDSNKKLFYISANLAD</sequence>
<evidence type="ECO:0000313" key="1">
    <source>
        <dbReference type="EMBL" id="AWW29378.1"/>
    </source>
</evidence>